<evidence type="ECO:0000256" key="1">
    <source>
        <dbReference type="SAM" id="MobiDB-lite"/>
    </source>
</evidence>
<accession>A0A0H1B443</accession>
<evidence type="ECO:0000313" key="2">
    <source>
        <dbReference type="EMBL" id="KLJ05777.1"/>
    </source>
</evidence>
<dbReference type="Proteomes" id="UP000053573">
    <property type="component" value="Unassembled WGS sequence"/>
</dbReference>
<reference evidence="3" key="1">
    <citation type="journal article" date="2015" name="PLoS Genet.">
        <title>The dynamic genome and transcriptome of the human fungal pathogen Blastomyces and close relative Emmonsia.</title>
        <authorList>
            <person name="Munoz J.F."/>
            <person name="Gauthier G.M."/>
            <person name="Desjardins C.A."/>
            <person name="Gallo J.E."/>
            <person name="Holder J."/>
            <person name="Sullivan T.D."/>
            <person name="Marty A.J."/>
            <person name="Carmen J.C."/>
            <person name="Chen Z."/>
            <person name="Ding L."/>
            <person name="Gujja S."/>
            <person name="Magrini V."/>
            <person name="Misas E."/>
            <person name="Mitreva M."/>
            <person name="Priest M."/>
            <person name="Saif S."/>
            <person name="Whiston E.A."/>
            <person name="Young S."/>
            <person name="Zeng Q."/>
            <person name="Goldman W.E."/>
            <person name="Mardis E.R."/>
            <person name="Taylor J.W."/>
            <person name="McEwen J.G."/>
            <person name="Clay O.K."/>
            <person name="Klein B.S."/>
            <person name="Cuomo C.A."/>
        </authorList>
    </citation>
    <scope>NUCLEOTIDE SEQUENCE [LARGE SCALE GENOMIC DNA]</scope>
    <source>
        <strain evidence="3">UAMH 139</strain>
    </source>
</reference>
<name>A0A0H1B443_9EURO</name>
<protein>
    <submittedName>
        <fullName evidence="2">Uncharacterized protein</fullName>
    </submittedName>
</protein>
<proteinExistence type="predicted"/>
<evidence type="ECO:0000313" key="3">
    <source>
        <dbReference type="Proteomes" id="UP000053573"/>
    </source>
</evidence>
<sequence>MALQRGLRRPGPGGVVEQACGHYRSSLRTVKRAGVPEPDEWWCYIFFHQAAASLAFDKPQSALKGALVRSAQSREKKRKPTKTMVKAPLWSNKQAEIVELAEITSKCVGGVRRMGSVFPLVPGARHQTAASSPSPLGYIYFAIPFSPFRHKPELKVPWMGKQMSTGSLSCSTFPLGPLTPLLDPLHQNKIGKWMRTCRWSSIDVHLPSLPRTQQQTTRAALDSAAGGSPALQDSWGPCLRSHGSQLRM</sequence>
<gene>
    <name evidence="2" type="ORF">EMPG_10778</name>
</gene>
<organism evidence="2 3">
    <name type="scientific">Blastomyces silverae</name>
    <dbReference type="NCBI Taxonomy" id="2060906"/>
    <lineage>
        <taxon>Eukaryota</taxon>
        <taxon>Fungi</taxon>
        <taxon>Dikarya</taxon>
        <taxon>Ascomycota</taxon>
        <taxon>Pezizomycotina</taxon>
        <taxon>Eurotiomycetes</taxon>
        <taxon>Eurotiomycetidae</taxon>
        <taxon>Onygenales</taxon>
        <taxon>Ajellomycetaceae</taxon>
        <taxon>Blastomyces</taxon>
    </lineage>
</organism>
<comment type="caution">
    <text evidence="2">The sequence shown here is derived from an EMBL/GenBank/DDBJ whole genome shotgun (WGS) entry which is preliminary data.</text>
</comment>
<dbReference type="AlphaFoldDB" id="A0A0H1B443"/>
<feature type="region of interest" description="Disordered" evidence="1">
    <location>
        <begin position="213"/>
        <end position="248"/>
    </location>
</feature>
<keyword evidence="3" id="KW-1185">Reference proteome</keyword>
<dbReference type="OrthoDB" id="10587374at2759"/>
<dbReference type="EMBL" id="LDEV01003491">
    <property type="protein sequence ID" value="KLJ05777.1"/>
    <property type="molecule type" value="Genomic_DNA"/>
</dbReference>